<comment type="caution">
    <text evidence="6">The sequence shown here is derived from an EMBL/GenBank/DDBJ whole genome shotgun (WGS) entry which is preliminary data.</text>
</comment>
<evidence type="ECO:0000259" key="5">
    <source>
        <dbReference type="Pfam" id="PF13458"/>
    </source>
</evidence>
<dbReference type="GO" id="GO:0006865">
    <property type="term" value="P:amino acid transport"/>
    <property type="evidence" value="ECO:0007669"/>
    <property type="project" value="UniProtKB-KW"/>
</dbReference>
<dbReference type="InterPro" id="IPR028081">
    <property type="entry name" value="Leu-bd"/>
</dbReference>
<evidence type="ECO:0000256" key="2">
    <source>
        <dbReference type="ARBA" id="ARBA00022729"/>
    </source>
</evidence>
<dbReference type="PANTHER" id="PTHR30483:SF6">
    <property type="entry name" value="PERIPLASMIC BINDING PROTEIN OF ABC TRANSPORTER FOR NATURAL AMINO ACIDS"/>
    <property type="match status" value="1"/>
</dbReference>
<proteinExistence type="inferred from homology"/>
<accession>A0A4R6RHK5</accession>
<feature type="domain" description="Leucine-binding protein" evidence="5">
    <location>
        <begin position="61"/>
        <end position="217"/>
    </location>
</feature>
<comment type="similarity">
    <text evidence="1">Belongs to the leucine-binding protein family.</text>
</comment>
<dbReference type="InterPro" id="IPR028082">
    <property type="entry name" value="Peripla_BP_I"/>
</dbReference>
<evidence type="ECO:0000256" key="3">
    <source>
        <dbReference type="ARBA" id="ARBA00022970"/>
    </source>
</evidence>
<evidence type="ECO:0000256" key="1">
    <source>
        <dbReference type="ARBA" id="ARBA00010062"/>
    </source>
</evidence>
<gene>
    <name evidence="6" type="ORF">EDD54_2169</name>
</gene>
<keyword evidence="2 4" id="KW-0732">Signal</keyword>
<protein>
    <submittedName>
        <fullName evidence="6">Amino acid/amide ABC transporter substrate-binding protein (HAAT family)</fullName>
    </submittedName>
</protein>
<evidence type="ECO:0000256" key="4">
    <source>
        <dbReference type="SAM" id="SignalP"/>
    </source>
</evidence>
<dbReference type="EMBL" id="SNXY01000007">
    <property type="protein sequence ID" value="TDP85317.1"/>
    <property type="molecule type" value="Genomic_DNA"/>
</dbReference>
<dbReference type="InterPro" id="IPR022478">
    <property type="entry name" value="ABC_transptr_sub-bd_PQQ"/>
</dbReference>
<keyword evidence="3" id="KW-0029">Amino-acid transport</keyword>
<evidence type="ECO:0000313" key="6">
    <source>
        <dbReference type="EMBL" id="TDP85317.1"/>
    </source>
</evidence>
<dbReference type="OrthoDB" id="5341635at2"/>
<keyword evidence="7" id="KW-1185">Reference proteome</keyword>
<dbReference type="RefSeq" id="WP_126541174.1">
    <property type="nucleotide sequence ID" value="NZ_BSPM01000004.1"/>
</dbReference>
<feature type="chain" id="PRO_5020954470" evidence="4">
    <location>
        <begin position="24"/>
        <end position="402"/>
    </location>
</feature>
<dbReference type="PANTHER" id="PTHR30483">
    <property type="entry name" value="LEUCINE-SPECIFIC-BINDING PROTEIN"/>
    <property type="match status" value="1"/>
</dbReference>
<dbReference type="Gene3D" id="3.40.50.2300">
    <property type="match status" value="2"/>
</dbReference>
<evidence type="ECO:0000313" key="7">
    <source>
        <dbReference type="Proteomes" id="UP000294547"/>
    </source>
</evidence>
<dbReference type="Proteomes" id="UP000294547">
    <property type="component" value="Unassembled WGS sequence"/>
</dbReference>
<keyword evidence="3" id="KW-0813">Transport</keyword>
<dbReference type="InterPro" id="IPR051010">
    <property type="entry name" value="BCAA_transport"/>
</dbReference>
<dbReference type="CDD" id="cd06268">
    <property type="entry name" value="PBP1_ABC_transporter_LIVBP-like"/>
    <property type="match status" value="1"/>
</dbReference>
<reference evidence="6 7" key="1">
    <citation type="submission" date="2019-03" db="EMBL/GenBank/DDBJ databases">
        <title>Genomic Encyclopedia of Type Strains, Phase IV (KMG-IV): sequencing the most valuable type-strain genomes for metagenomic binning, comparative biology and taxonomic classification.</title>
        <authorList>
            <person name="Goeker M."/>
        </authorList>
    </citation>
    <scope>NUCLEOTIDE SEQUENCE [LARGE SCALE GENOMIC DNA]</scope>
    <source>
        <strain evidence="6 7">DSM 102969</strain>
    </source>
</reference>
<dbReference type="AlphaFoldDB" id="A0A4R6RHK5"/>
<organism evidence="6 7">
    <name type="scientific">Oharaeibacter diazotrophicus</name>
    <dbReference type="NCBI Taxonomy" id="1920512"/>
    <lineage>
        <taxon>Bacteria</taxon>
        <taxon>Pseudomonadati</taxon>
        <taxon>Pseudomonadota</taxon>
        <taxon>Alphaproteobacteria</taxon>
        <taxon>Hyphomicrobiales</taxon>
        <taxon>Pleomorphomonadaceae</taxon>
        <taxon>Oharaeibacter</taxon>
    </lineage>
</organism>
<feature type="signal peptide" evidence="4">
    <location>
        <begin position="1"/>
        <end position="23"/>
    </location>
</feature>
<sequence length="402" mass="44383">MELLNRGATRLAAVLVAATTTLAAPAARAEDPATISVGYIQWGVPRATLSIVDLPTPDRGVAGARLAIDDNNTTGKFTKQHYELVEKVVASVDEAVKAYDELAAAGVKMVVADLPADGILALADRDKDPASLIFNVSAREDSLREENCRANVVHVAPTYSMLADGLAQYLVWKKWPRWLLLTGALPQDKIWADALKRAAERFGGEIVEERVYSSTDTSARTDSGHTQVQRQIPVFTQNAPEHDFVLVADESQIFGQYIPYRTWDPRPVGGSAGLVPTEWDPSHEQWGGWQTQDRFRNMAKRGMRAIDADAWTAVRIIGEGATRARTSDPQQIRDYVLGPKMQIAAYKGEKLTIRSWNHQLRQPILLTDRGTVVSVSPQEGFLHERTELDTLGIDQPETACKF</sequence>
<dbReference type="Pfam" id="PF13458">
    <property type="entry name" value="Peripla_BP_6"/>
    <property type="match status" value="1"/>
</dbReference>
<dbReference type="SUPFAM" id="SSF53822">
    <property type="entry name" value="Periplasmic binding protein-like I"/>
    <property type="match status" value="1"/>
</dbReference>
<name>A0A4R6RHK5_9HYPH</name>
<dbReference type="NCBIfam" id="TIGR03863">
    <property type="entry name" value="PQQ_ABC_bind"/>
    <property type="match status" value="1"/>
</dbReference>